<dbReference type="GO" id="GO:0005886">
    <property type="term" value="C:plasma membrane"/>
    <property type="evidence" value="ECO:0007669"/>
    <property type="project" value="UniProtKB-SubCell"/>
</dbReference>
<feature type="transmembrane region" description="Helical" evidence="6">
    <location>
        <begin position="27"/>
        <end position="48"/>
    </location>
</feature>
<evidence type="ECO:0000313" key="8">
    <source>
        <dbReference type="EMBL" id="KAK1443239.1"/>
    </source>
</evidence>
<sequence>MNADDMHFDSGDDFSDDLFVEEHHNPWPTRICLLTWICMTPLAIIYRNEITSFFRVIAVKGEELGKISYLYYVLIFSLTVPLCMSVDILFITAGFIFTHIHGQYGRLLIYNVNENPVGIAVAICLSFIGYLIATLICFLMSRYLLLSYVKKYFHHYKYYGAVIRATEKEGLPMVFMIRLSPFFPPALVSYILGATNVKIHHYCLASFGALPTIAFFTYMGSLCSDLSSDTATPRTNTEIVLCFVGALTVTVVAIYYTYIVTKRHLEPSRTPMLARDVENVSA</sequence>
<evidence type="ECO:0000256" key="4">
    <source>
        <dbReference type="ARBA" id="ARBA00022989"/>
    </source>
</evidence>
<comment type="subcellular location">
    <subcellularLocation>
        <location evidence="1">Cell membrane</location>
        <topology evidence="1">Multi-pass membrane protein</topology>
    </subcellularLocation>
</comment>
<name>A0AAD8PDT0_BABGI</name>
<dbReference type="InterPro" id="IPR032816">
    <property type="entry name" value="VTT_dom"/>
</dbReference>
<dbReference type="Proteomes" id="UP001230268">
    <property type="component" value="Unassembled WGS sequence"/>
</dbReference>
<keyword evidence="2" id="KW-1003">Cell membrane</keyword>
<evidence type="ECO:0000259" key="7">
    <source>
        <dbReference type="Pfam" id="PF09335"/>
    </source>
</evidence>
<keyword evidence="5 6" id="KW-0472">Membrane</keyword>
<evidence type="ECO:0000256" key="6">
    <source>
        <dbReference type="SAM" id="Phobius"/>
    </source>
</evidence>
<evidence type="ECO:0000313" key="9">
    <source>
        <dbReference type="Proteomes" id="UP001230268"/>
    </source>
</evidence>
<feature type="transmembrane region" description="Helical" evidence="6">
    <location>
        <begin position="199"/>
        <end position="218"/>
    </location>
</feature>
<dbReference type="PANTHER" id="PTHR12677">
    <property type="entry name" value="GOLGI APPARATUS MEMBRANE PROTEIN TVP38-RELATED"/>
    <property type="match status" value="1"/>
</dbReference>
<gene>
    <name evidence="8" type="ORF">BgAZ_201150</name>
</gene>
<evidence type="ECO:0000256" key="5">
    <source>
        <dbReference type="ARBA" id="ARBA00023136"/>
    </source>
</evidence>
<protein>
    <submittedName>
        <fullName evidence="8">Transmembrane protein TMEM64 like protein</fullName>
    </submittedName>
</protein>
<evidence type="ECO:0000256" key="1">
    <source>
        <dbReference type="ARBA" id="ARBA00004651"/>
    </source>
</evidence>
<feature type="transmembrane region" description="Helical" evidence="6">
    <location>
        <begin position="69"/>
        <end position="97"/>
    </location>
</feature>
<evidence type="ECO:0000256" key="3">
    <source>
        <dbReference type="ARBA" id="ARBA00022692"/>
    </source>
</evidence>
<feature type="transmembrane region" description="Helical" evidence="6">
    <location>
        <begin position="117"/>
        <end position="145"/>
    </location>
</feature>
<accession>A0AAD8PDT0</accession>
<comment type="caution">
    <text evidence="8">The sequence shown here is derived from an EMBL/GenBank/DDBJ whole genome shotgun (WGS) entry which is preliminary data.</text>
</comment>
<feature type="transmembrane region" description="Helical" evidence="6">
    <location>
        <begin position="239"/>
        <end position="259"/>
    </location>
</feature>
<dbReference type="InterPro" id="IPR015414">
    <property type="entry name" value="TMEM64"/>
</dbReference>
<dbReference type="PANTHER" id="PTHR12677:SF59">
    <property type="entry name" value="GOLGI APPARATUS MEMBRANE PROTEIN TVP38-RELATED"/>
    <property type="match status" value="1"/>
</dbReference>
<dbReference type="EMBL" id="JAVEPI010000002">
    <property type="protein sequence ID" value="KAK1443239.1"/>
    <property type="molecule type" value="Genomic_DNA"/>
</dbReference>
<reference evidence="8" key="1">
    <citation type="submission" date="2023-08" db="EMBL/GenBank/DDBJ databases">
        <title>Draft sequence of the Babesia gibsoni genome.</title>
        <authorList>
            <person name="Yamagishi J.Y."/>
            <person name="Xuan X.X."/>
        </authorList>
    </citation>
    <scope>NUCLEOTIDE SEQUENCE</scope>
    <source>
        <strain evidence="8">Azabu</strain>
    </source>
</reference>
<feature type="domain" description="VTT" evidence="7">
    <location>
        <begin position="87"/>
        <end position="221"/>
    </location>
</feature>
<dbReference type="AlphaFoldDB" id="A0AAD8PDT0"/>
<dbReference type="Pfam" id="PF09335">
    <property type="entry name" value="VTT_dom"/>
    <property type="match status" value="1"/>
</dbReference>
<evidence type="ECO:0000256" key="2">
    <source>
        <dbReference type="ARBA" id="ARBA00022475"/>
    </source>
</evidence>
<keyword evidence="9" id="KW-1185">Reference proteome</keyword>
<keyword evidence="4 6" id="KW-1133">Transmembrane helix</keyword>
<organism evidence="8 9">
    <name type="scientific">Babesia gibsoni</name>
    <dbReference type="NCBI Taxonomy" id="33632"/>
    <lineage>
        <taxon>Eukaryota</taxon>
        <taxon>Sar</taxon>
        <taxon>Alveolata</taxon>
        <taxon>Apicomplexa</taxon>
        <taxon>Aconoidasida</taxon>
        <taxon>Piroplasmida</taxon>
        <taxon>Babesiidae</taxon>
        <taxon>Babesia</taxon>
    </lineage>
</organism>
<keyword evidence="3 6" id="KW-0812">Transmembrane</keyword>
<proteinExistence type="predicted"/>
<feature type="transmembrane region" description="Helical" evidence="6">
    <location>
        <begin position="173"/>
        <end position="193"/>
    </location>
</feature>